<evidence type="ECO:0000313" key="24">
    <source>
        <dbReference type="RefSeq" id="XP_022337840.1"/>
    </source>
</evidence>
<accession>A0A8B8ECJ1</accession>
<evidence type="ECO:0000256" key="9">
    <source>
        <dbReference type="ARBA" id="ARBA00022723"/>
    </source>
</evidence>
<sequence>MGTKQSTPTQRPRTFSGSGPMPGGSGAEVAVGSSGGSNTRLRARSLGHFSASTPTGFSIPPGATANGERRGTRSPDSDSSTPEEGPSFGRQFAQSLPLHLFALQGIKCPVCAKFIPPEEIECHLVICLTKPRISYNEDVLVEDKGECVICFEELEKGDTIARLPCLCVYHKRCIDKWFEKNRSCPEHPSD</sequence>
<gene>
    <name evidence="24" type="primary">LOC111133609</name>
</gene>
<dbReference type="InterPro" id="IPR001841">
    <property type="entry name" value="Znf_RING"/>
</dbReference>
<comment type="subcellular location">
    <subcellularLocation>
        <location evidence="3">Endosome</location>
    </subcellularLocation>
    <subcellularLocation>
        <location evidence="4">Lysosome</location>
    </subcellularLocation>
    <subcellularLocation>
        <location evidence="2">Membrane</location>
        <topology evidence="2">Peripheral membrane protein</topology>
    </subcellularLocation>
</comment>
<dbReference type="SMART" id="SM00184">
    <property type="entry name" value="RING"/>
    <property type="match status" value="1"/>
</dbReference>
<dbReference type="Pfam" id="PF13639">
    <property type="entry name" value="zf-RING_2"/>
    <property type="match status" value="1"/>
</dbReference>
<keyword evidence="16" id="KW-0449">Lipoprotein</keyword>
<evidence type="ECO:0000256" key="15">
    <source>
        <dbReference type="ARBA" id="ARBA00023228"/>
    </source>
</evidence>
<evidence type="ECO:0000256" key="19">
    <source>
        <dbReference type="ARBA" id="ARBA00042305"/>
    </source>
</evidence>
<evidence type="ECO:0000256" key="6">
    <source>
        <dbReference type="ARBA" id="ARBA00012483"/>
    </source>
</evidence>
<protein>
    <recommendedName>
        <fullName evidence="17">E3 ubiquitin-protein ligase ZNRF1</fullName>
        <ecNumber evidence="6">2.3.2.27</ecNumber>
    </recommendedName>
    <alternativeName>
        <fullName evidence="18">RING-type E3 ubiquitin transferase ZNRF1</fullName>
    </alternativeName>
    <alternativeName>
        <fullName evidence="19">Zinc/RING finger protein 1</fullName>
    </alternativeName>
</protein>
<keyword evidence="7" id="KW-0808">Transferase</keyword>
<evidence type="ECO:0000256" key="12">
    <source>
        <dbReference type="ARBA" id="ARBA00022786"/>
    </source>
</evidence>
<proteinExistence type="predicted"/>
<dbReference type="GO" id="GO:0070936">
    <property type="term" value="P:protein K48-linked ubiquitination"/>
    <property type="evidence" value="ECO:0007669"/>
    <property type="project" value="TreeGrafter"/>
</dbReference>
<feature type="domain" description="RING-type" evidence="22">
    <location>
        <begin position="147"/>
        <end position="187"/>
    </location>
</feature>
<dbReference type="KEGG" id="cvn:111133609"/>
<dbReference type="GO" id="GO:0005764">
    <property type="term" value="C:lysosome"/>
    <property type="evidence" value="ECO:0007669"/>
    <property type="project" value="UniProtKB-SubCell"/>
</dbReference>
<evidence type="ECO:0000256" key="20">
    <source>
        <dbReference type="PROSITE-ProRule" id="PRU00175"/>
    </source>
</evidence>
<dbReference type="InterPro" id="IPR051878">
    <property type="entry name" value="ZNRF_ubiq-protein_ligase"/>
</dbReference>
<dbReference type="RefSeq" id="XP_022337840.1">
    <property type="nucleotide sequence ID" value="XM_022482132.1"/>
</dbReference>
<evidence type="ECO:0000256" key="14">
    <source>
        <dbReference type="ARBA" id="ARBA00023136"/>
    </source>
</evidence>
<dbReference type="Gene3D" id="3.30.40.10">
    <property type="entry name" value="Zinc/RING finger domain, C3HC4 (zinc finger)"/>
    <property type="match status" value="1"/>
</dbReference>
<comment type="pathway">
    <text evidence="5">Protein modification; protein ubiquitination.</text>
</comment>
<evidence type="ECO:0000256" key="16">
    <source>
        <dbReference type="ARBA" id="ARBA00023288"/>
    </source>
</evidence>
<dbReference type="AlphaFoldDB" id="A0A8B8ECJ1"/>
<dbReference type="GO" id="GO:0043161">
    <property type="term" value="P:proteasome-mediated ubiquitin-dependent protein catabolic process"/>
    <property type="evidence" value="ECO:0007669"/>
    <property type="project" value="TreeGrafter"/>
</dbReference>
<evidence type="ECO:0000256" key="18">
    <source>
        <dbReference type="ARBA" id="ARBA00042177"/>
    </source>
</evidence>
<dbReference type="GO" id="GO:0005768">
    <property type="term" value="C:endosome"/>
    <property type="evidence" value="ECO:0007669"/>
    <property type="project" value="UniProtKB-SubCell"/>
</dbReference>
<dbReference type="Proteomes" id="UP000694844">
    <property type="component" value="Chromosome 5"/>
</dbReference>
<feature type="region of interest" description="Disordered" evidence="21">
    <location>
        <begin position="1"/>
        <end position="89"/>
    </location>
</feature>
<keyword evidence="15" id="KW-0458">Lysosome</keyword>
<evidence type="ECO:0000256" key="11">
    <source>
        <dbReference type="ARBA" id="ARBA00022771"/>
    </source>
</evidence>
<evidence type="ECO:0000256" key="1">
    <source>
        <dbReference type="ARBA" id="ARBA00000900"/>
    </source>
</evidence>
<feature type="compositionally biased region" description="Polar residues" evidence="21">
    <location>
        <begin position="1"/>
        <end position="15"/>
    </location>
</feature>
<feature type="compositionally biased region" description="Basic and acidic residues" evidence="21">
    <location>
        <begin position="67"/>
        <end position="76"/>
    </location>
</feature>
<keyword evidence="10" id="KW-0967">Endosome</keyword>
<evidence type="ECO:0000313" key="23">
    <source>
        <dbReference type="Proteomes" id="UP000694844"/>
    </source>
</evidence>
<dbReference type="InterPro" id="IPR013083">
    <property type="entry name" value="Znf_RING/FYVE/PHD"/>
</dbReference>
<organism evidence="23 24">
    <name type="scientific">Crassostrea virginica</name>
    <name type="common">Eastern oyster</name>
    <dbReference type="NCBI Taxonomy" id="6565"/>
    <lineage>
        <taxon>Eukaryota</taxon>
        <taxon>Metazoa</taxon>
        <taxon>Spiralia</taxon>
        <taxon>Lophotrochozoa</taxon>
        <taxon>Mollusca</taxon>
        <taxon>Bivalvia</taxon>
        <taxon>Autobranchia</taxon>
        <taxon>Pteriomorphia</taxon>
        <taxon>Ostreida</taxon>
        <taxon>Ostreoidea</taxon>
        <taxon>Ostreidae</taxon>
        <taxon>Crassostrea</taxon>
    </lineage>
</organism>
<keyword evidence="23" id="KW-1185">Reference proteome</keyword>
<dbReference type="FunFam" id="3.30.40.10:FF:000235">
    <property type="entry name" value="E3 ubiquitin-protein ligase ZNRF1"/>
    <property type="match status" value="1"/>
</dbReference>
<evidence type="ECO:0000256" key="13">
    <source>
        <dbReference type="ARBA" id="ARBA00022833"/>
    </source>
</evidence>
<keyword evidence="12" id="KW-0833">Ubl conjugation pathway</keyword>
<evidence type="ECO:0000256" key="17">
    <source>
        <dbReference type="ARBA" id="ARBA00040227"/>
    </source>
</evidence>
<dbReference type="PANTHER" id="PTHR46661">
    <property type="entry name" value="E3 UBIQUITIN-PROTEIN LIGASE ZNRF1-LIKE PROTEIN"/>
    <property type="match status" value="1"/>
</dbReference>
<reference evidence="24" key="1">
    <citation type="submission" date="2025-08" db="UniProtKB">
        <authorList>
            <consortium name="RefSeq"/>
        </authorList>
    </citation>
    <scope>IDENTIFICATION</scope>
    <source>
        <tissue evidence="24">Whole sample</tissue>
    </source>
</reference>
<dbReference type="GO" id="GO:0061630">
    <property type="term" value="F:ubiquitin protein ligase activity"/>
    <property type="evidence" value="ECO:0007669"/>
    <property type="project" value="UniProtKB-EC"/>
</dbReference>
<evidence type="ECO:0000256" key="2">
    <source>
        <dbReference type="ARBA" id="ARBA00004170"/>
    </source>
</evidence>
<keyword evidence="8" id="KW-0519">Myristate</keyword>
<evidence type="ECO:0000256" key="10">
    <source>
        <dbReference type="ARBA" id="ARBA00022753"/>
    </source>
</evidence>
<keyword evidence="13" id="KW-0862">Zinc</keyword>
<evidence type="ECO:0000256" key="4">
    <source>
        <dbReference type="ARBA" id="ARBA00004371"/>
    </source>
</evidence>
<evidence type="ECO:0000256" key="3">
    <source>
        <dbReference type="ARBA" id="ARBA00004177"/>
    </source>
</evidence>
<dbReference type="PROSITE" id="PS50089">
    <property type="entry name" value="ZF_RING_2"/>
    <property type="match status" value="1"/>
</dbReference>
<dbReference type="EC" id="2.3.2.27" evidence="6"/>
<evidence type="ECO:0000256" key="5">
    <source>
        <dbReference type="ARBA" id="ARBA00004906"/>
    </source>
</evidence>
<dbReference type="OrthoDB" id="10057496at2759"/>
<keyword evidence="14" id="KW-0472">Membrane</keyword>
<evidence type="ECO:0000256" key="7">
    <source>
        <dbReference type="ARBA" id="ARBA00022679"/>
    </source>
</evidence>
<dbReference type="GO" id="GO:0008270">
    <property type="term" value="F:zinc ion binding"/>
    <property type="evidence" value="ECO:0007669"/>
    <property type="project" value="UniProtKB-KW"/>
</dbReference>
<evidence type="ECO:0000259" key="22">
    <source>
        <dbReference type="PROSITE" id="PS50089"/>
    </source>
</evidence>
<evidence type="ECO:0000256" key="21">
    <source>
        <dbReference type="SAM" id="MobiDB-lite"/>
    </source>
</evidence>
<evidence type="ECO:0000256" key="8">
    <source>
        <dbReference type="ARBA" id="ARBA00022707"/>
    </source>
</evidence>
<comment type="catalytic activity">
    <reaction evidence="1">
        <text>S-ubiquitinyl-[E2 ubiquitin-conjugating enzyme]-L-cysteine + [acceptor protein]-L-lysine = [E2 ubiquitin-conjugating enzyme]-L-cysteine + N(6)-ubiquitinyl-[acceptor protein]-L-lysine.</text>
        <dbReference type="EC" id="2.3.2.27"/>
    </reaction>
</comment>
<dbReference type="GO" id="GO:0016020">
    <property type="term" value="C:membrane"/>
    <property type="evidence" value="ECO:0007669"/>
    <property type="project" value="UniProtKB-SubCell"/>
</dbReference>
<dbReference type="SUPFAM" id="SSF57850">
    <property type="entry name" value="RING/U-box"/>
    <property type="match status" value="1"/>
</dbReference>
<keyword evidence="11 20" id="KW-0863">Zinc-finger</keyword>
<dbReference type="PANTHER" id="PTHR46661:SF4">
    <property type="entry name" value="RING-TYPE DOMAIN-CONTAINING PROTEIN"/>
    <property type="match status" value="1"/>
</dbReference>
<dbReference type="GeneID" id="111133609"/>
<keyword evidence="9" id="KW-0479">Metal-binding</keyword>
<name>A0A8B8ECJ1_CRAVI</name>